<dbReference type="InterPro" id="IPR016047">
    <property type="entry name" value="M23ase_b-sheet_dom"/>
</dbReference>
<evidence type="ECO:0000259" key="1">
    <source>
        <dbReference type="Pfam" id="PF01551"/>
    </source>
</evidence>
<dbReference type="InterPro" id="IPR050570">
    <property type="entry name" value="Cell_wall_metabolism_enzyme"/>
</dbReference>
<evidence type="ECO:0000313" key="3">
    <source>
        <dbReference type="Proteomes" id="UP000198779"/>
    </source>
</evidence>
<organism evidence="2 3">
    <name type="scientific">Prevotella communis</name>
    <dbReference type="NCBI Taxonomy" id="2913614"/>
    <lineage>
        <taxon>Bacteria</taxon>
        <taxon>Pseudomonadati</taxon>
        <taxon>Bacteroidota</taxon>
        <taxon>Bacteroidia</taxon>
        <taxon>Bacteroidales</taxon>
        <taxon>Prevotellaceae</taxon>
        <taxon>Prevotella</taxon>
    </lineage>
</organism>
<dbReference type="PANTHER" id="PTHR21666">
    <property type="entry name" value="PEPTIDASE-RELATED"/>
    <property type="match status" value="1"/>
</dbReference>
<dbReference type="CDD" id="cd12797">
    <property type="entry name" value="M23_peptidase"/>
    <property type="match status" value="1"/>
</dbReference>
<dbReference type="PANTHER" id="PTHR21666:SF270">
    <property type="entry name" value="MUREIN HYDROLASE ACTIVATOR ENVC"/>
    <property type="match status" value="1"/>
</dbReference>
<feature type="domain" description="M23ase beta-sheet core" evidence="1">
    <location>
        <begin position="109"/>
        <end position="202"/>
    </location>
</feature>
<dbReference type="InterPro" id="IPR011055">
    <property type="entry name" value="Dup_hybrid_motif"/>
</dbReference>
<dbReference type="Proteomes" id="UP000198779">
    <property type="component" value="Unassembled WGS sequence"/>
</dbReference>
<keyword evidence="3" id="KW-1185">Reference proteome</keyword>
<dbReference type="EMBL" id="FNCQ01000001">
    <property type="protein sequence ID" value="SDG18244.1"/>
    <property type="molecule type" value="Genomic_DNA"/>
</dbReference>
<sequence length="231" mass="26002">MRHRLFAAFLISFLAVVTSWAQPPLKLPGYRQSLINYKSLHFELYPFMTDFSMPRHAIVPMAPGSYVYNPFSGGTRFILHLENFADSDWCYLLRKSKVISPYGGRGGRHHSGTDIKSFPNDSVRAVFDGTVVMAGPFSGYGNCVQIRHMNGLTTLYSHNSRNLVKAGDQVTAGQVVALEGRTGRATTDHVHFEVRVAGCHVNSNLIFDHEHHRLHKHQVVFEKNGNAHIRK</sequence>
<dbReference type="GO" id="GO:0004222">
    <property type="term" value="F:metalloendopeptidase activity"/>
    <property type="evidence" value="ECO:0007669"/>
    <property type="project" value="TreeGrafter"/>
</dbReference>
<accession>A0A1G7S5L4</accession>
<name>A0A1G7S5L4_9BACT</name>
<dbReference type="AlphaFoldDB" id="A0A1G7S5L4"/>
<dbReference type="STRING" id="645274.SAMN04487901_101203"/>
<gene>
    <name evidence="2" type="ORF">SAMN04487901_101203</name>
</gene>
<protein>
    <submittedName>
        <fullName evidence="2">Peptidase family M23</fullName>
    </submittedName>
</protein>
<dbReference type="Gene3D" id="2.70.70.10">
    <property type="entry name" value="Glucose Permease (Domain IIA)"/>
    <property type="match status" value="1"/>
</dbReference>
<dbReference type="Pfam" id="PF01551">
    <property type="entry name" value="Peptidase_M23"/>
    <property type="match status" value="1"/>
</dbReference>
<dbReference type="RefSeq" id="WP_091813766.1">
    <property type="nucleotide sequence ID" value="NZ_FNCQ01000001.1"/>
</dbReference>
<evidence type="ECO:0000313" key="2">
    <source>
        <dbReference type="EMBL" id="SDG18244.1"/>
    </source>
</evidence>
<dbReference type="SUPFAM" id="SSF51261">
    <property type="entry name" value="Duplicated hybrid motif"/>
    <property type="match status" value="1"/>
</dbReference>
<reference evidence="3" key="1">
    <citation type="submission" date="2016-10" db="EMBL/GenBank/DDBJ databases">
        <authorList>
            <person name="Varghese N."/>
            <person name="Submissions S."/>
        </authorList>
    </citation>
    <scope>NUCLEOTIDE SEQUENCE [LARGE SCALE GENOMIC DNA]</scope>
    <source>
        <strain evidence="3">BP1-148</strain>
    </source>
</reference>
<proteinExistence type="predicted"/>